<evidence type="ECO:0000256" key="6">
    <source>
        <dbReference type="ARBA" id="ARBA00022840"/>
    </source>
</evidence>
<dbReference type="InterPro" id="IPR027640">
    <property type="entry name" value="Kinesin-like_fam"/>
</dbReference>
<dbReference type="GO" id="GO:0007018">
    <property type="term" value="P:microtubule-based movement"/>
    <property type="evidence" value="ECO:0007669"/>
    <property type="project" value="InterPro"/>
</dbReference>
<dbReference type="Pfam" id="PF00225">
    <property type="entry name" value="Kinesin"/>
    <property type="match status" value="1"/>
</dbReference>
<dbReference type="FunFam" id="3.40.850.10:FF:000009">
    <property type="entry name" value="Kinesin-like protein"/>
    <property type="match status" value="1"/>
</dbReference>
<keyword evidence="2" id="KW-0963">Cytoplasm</keyword>
<dbReference type="PROSITE" id="PS50067">
    <property type="entry name" value="KINESIN_MOTOR_2"/>
    <property type="match status" value="1"/>
</dbReference>
<evidence type="ECO:0000313" key="15">
    <source>
        <dbReference type="Ensembl" id="ENSTGEP00000021713.1"/>
    </source>
</evidence>
<feature type="region of interest" description="Disordered" evidence="13">
    <location>
        <begin position="812"/>
        <end position="845"/>
    </location>
</feature>
<evidence type="ECO:0000256" key="4">
    <source>
        <dbReference type="ARBA" id="ARBA00022701"/>
    </source>
</evidence>
<feature type="domain" description="Kinesin motor" evidence="14">
    <location>
        <begin position="9"/>
        <end position="327"/>
    </location>
</feature>
<sequence length="938" mass="106634">MAETNNECSIKVLCRFRPLNQAEILRGDKFIPIFQGDDSVVIGGKPYVFDRVFPPNTTQEQVYHACAMQIVKDVLAGYNGTIFAYGQTSSGKTHTMEGKLHDPQLMGIIPRIARDIFNHIYSMDENLEFHIKVSYFEIYLDKIRDLLDVTKTNLSVHEDKNRVPFVKGCTERFVSSPEEILDVIDEGKSNRHVAVTNMNEHSSRSHSIFLINIKQENMETEQKLSGKLYLVDLAGSEKVSKTGAEGAVLDEAKNINKSLSALGNVISALAEGTKSYVPYRDSKMTRILQDSLGGNCRTTMFICCSPSSYNDAETKSTLMFGQRAKTIKNTASVNLELTAEQWKKKYEKEKEKTKAQKETIAKLEAELSRWRNGENVPETERLAGEEAALGAELCEETPVNDNSSIVVRIAPEERQKYEEEIRRLYKQLDDKVRVARQGTETRRVGREVEDQRKSLILLLPGFKRDKCSCLKCGKININPVEISGAIEEEFTVARLYISKIKSEVKSVVKRCRQLENLQVECHRKMEVTGRELSSCQLLISQHEAKIRSLTEYMQSVELKKRHLEESYDSLSDELAKLQAQETVHEVALKDKEPDTQDADEVKKALELQMESHREAHHRQLARLRDEINEKQKTIDELKDLNQKLQLELEKLQADYEKLKSEEHEKSTKLQELTFLYERHEQSKQDLKGLEETVARELQTLHNLRKLFVQDVTTRVKKSAEMEPEDSGGIHSQKQKISFLENNLEQLTKVHKQLVRDNADLRCELPKLEKRLRATAERVKALEGALKEAKEGAMKDKRRYQQEVDRIKEAVRYKSSGKRGHSAQIAKPVRPGHYPASSPTNPYGTRSPECISYTNSLFQNYQNLYLQATPSSTSDMYFANSCTSSGATSSGGPLASYQKANMDNGNATDINDNRSDLPCGYEAEDQAKLFPLHQETAAS</sequence>
<dbReference type="GO" id="GO:0005524">
    <property type="term" value="F:ATP binding"/>
    <property type="evidence" value="ECO:0007669"/>
    <property type="project" value="UniProtKB-UniRule"/>
</dbReference>
<dbReference type="Proteomes" id="UP000694411">
    <property type="component" value="Chromosome 11"/>
</dbReference>
<evidence type="ECO:0000256" key="9">
    <source>
        <dbReference type="ARBA" id="ARBA00023212"/>
    </source>
</evidence>
<dbReference type="InterPro" id="IPR036961">
    <property type="entry name" value="Kinesin_motor_dom_sf"/>
</dbReference>
<feature type="compositionally biased region" description="Polar residues" evidence="13">
    <location>
        <begin position="897"/>
        <end position="909"/>
    </location>
</feature>
<evidence type="ECO:0000256" key="12">
    <source>
        <dbReference type="SAM" id="Coils"/>
    </source>
</evidence>
<dbReference type="Ensembl" id="ENSTGET00000025907.1">
    <property type="protein sequence ID" value="ENSTGEP00000021713.1"/>
    <property type="gene ID" value="ENSTGEG00000017517.1"/>
</dbReference>
<protein>
    <recommendedName>
        <fullName evidence="11">Kinesin-like protein</fullName>
    </recommendedName>
</protein>
<evidence type="ECO:0000256" key="11">
    <source>
        <dbReference type="RuleBase" id="RU000394"/>
    </source>
</evidence>
<name>A0A8D2FMI8_THEGE</name>
<dbReference type="InterPro" id="IPR059182">
    <property type="entry name" value="Khc_C"/>
</dbReference>
<dbReference type="GO" id="GO:0003777">
    <property type="term" value="F:microtubule motor activity"/>
    <property type="evidence" value="ECO:0007669"/>
    <property type="project" value="InterPro"/>
</dbReference>
<evidence type="ECO:0000256" key="1">
    <source>
        <dbReference type="ARBA" id="ARBA00004245"/>
    </source>
</evidence>
<feature type="compositionally biased region" description="Low complexity" evidence="13">
    <location>
        <begin position="884"/>
        <end position="895"/>
    </location>
</feature>
<evidence type="ECO:0000256" key="3">
    <source>
        <dbReference type="ARBA" id="ARBA00022553"/>
    </source>
</evidence>
<dbReference type="CDD" id="cd01369">
    <property type="entry name" value="KISc_KHC_KIF5"/>
    <property type="match status" value="1"/>
</dbReference>
<reference evidence="15" key="2">
    <citation type="submission" date="2025-08" db="UniProtKB">
        <authorList>
            <consortium name="Ensembl"/>
        </authorList>
    </citation>
    <scope>IDENTIFICATION</scope>
</reference>
<organism evidence="15 16">
    <name type="scientific">Theropithecus gelada</name>
    <name type="common">Gelada baboon</name>
    <dbReference type="NCBI Taxonomy" id="9565"/>
    <lineage>
        <taxon>Eukaryota</taxon>
        <taxon>Metazoa</taxon>
        <taxon>Chordata</taxon>
        <taxon>Craniata</taxon>
        <taxon>Vertebrata</taxon>
        <taxon>Euteleostomi</taxon>
        <taxon>Mammalia</taxon>
        <taxon>Eutheria</taxon>
        <taxon>Euarchontoglires</taxon>
        <taxon>Primates</taxon>
        <taxon>Haplorrhini</taxon>
        <taxon>Catarrhini</taxon>
        <taxon>Cercopithecidae</taxon>
        <taxon>Cercopithecinae</taxon>
        <taxon>Theropithecus</taxon>
    </lineage>
</organism>
<evidence type="ECO:0000256" key="8">
    <source>
        <dbReference type="ARBA" id="ARBA00023175"/>
    </source>
</evidence>
<proteinExistence type="inferred from homology"/>
<feature type="coiled-coil region" evidence="12">
    <location>
        <begin position="497"/>
        <end position="580"/>
    </location>
</feature>
<reference evidence="15" key="3">
    <citation type="submission" date="2025-09" db="UniProtKB">
        <authorList>
            <consortium name="Ensembl"/>
        </authorList>
    </citation>
    <scope>IDENTIFICATION</scope>
</reference>
<dbReference type="InterPro" id="IPR001752">
    <property type="entry name" value="Kinesin_motor_dom"/>
</dbReference>
<dbReference type="InterPro" id="IPR019821">
    <property type="entry name" value="Kinesin_motor_CS"/>
</dbReference>
<evidence type="ECO:0000256" key="7">
    <source>
        <dbReference type="ARBA" id="ARBA00023054"/>
    </source>
</evidence>
<feature type="binding site" evidence="10">
    <location>
        <begin position="86"/>
        <end position="93"/>
    </location>
    <ligand>
        <name>ATP</name>
        <dbReference type="ChEBI" id="CHEBI:30616"/>
    </ligand>
</feature>
<dbReference type="Gene3D" id="6.10.250.1590">
    <property type="match status" value="1"/>
</dbReference>
<dbReference type="InterPro" id="IPR027417">
    <property type="entry name" value="P-loop_NTPase"/>
</dbReference>
<dbReference type="GO" id="GO:0008017">
    <property type="term" value="F:microtubule binding"/>
    <property type="evidence" value="ECO:0007669"/>
    <property type="project" value="InterPro"/>
</dbReference>
<evidence type="ECO:0000256" key="5">
    <source>
        <dbReference type="ARBA" id="ARBA00022741"/>
    </source>
</evidence>
<evidence type="ECO:0000256" key="10">
    <source>
        <dbReference type="PROSITE-ProRule" id="PRU00283"/>
    </source>
</evidence>
<keyword evidence="8 10" id="KW-0505">Motor protein</keyword>
<dbReference type="AlphaFoldDB" id="A0A8D2FMI8"/>
<keyword evidence="4 11" id="KW-0493">Microtubule</keyword>
<comment type="subcellular location">
    <subcellularLocation>
        <location evidence="1">Cytoplasm</location>
        <location evidence="1">Cytoskeleton</location>
    </subcellularLocation>
</comment>
<dbReference type="CDD" id="cd23649">
    <property type="entry name" value="Khc_CBD_cc"/>
    <property type="match status" value="1"/>
</dbReference>
<keyword evidence="7 12" id="KW-0175">Coiled coil</keyword>
<keyword evidence="3" id="KW-0597">Phosphoprotein</keyword>
<dbReference type="SUPFAM" id="SSF52540">
    <property type="entry name" value="P-loop containing nucleoside triphosphate hydrolases"/>
    <property type="match status" value="1"/>
</dbReference>
<evidence type="ECO:0000256" key="13">
    <source>
        <dbReference type="SAM" id="MobiDB-lite"/>
    </source>
</evidence>
<dbReference type="Gene3D" id="3.40.850.10">
    <property type="entry name" value="Kinesin motor domain"/>
    <property type="match status" value="1"/>
</dbReference>
<evidence type="ECO:0000313" key="16">
    <source>
        <dbReference type="Proteomes" id="UP000694411"/>
    </source>
</evidence>
<evidence type="ECO:0000259" key="14">
    <source>
        <dbReference type="PROSITE" id="PS50067"/>
    </source>
</evidence>
<dbReference type="GO" id="GO:0005874">
    <property type="term" value="C:microtubule"/>
    <property type="evidence" value="ECO:0007669"/>
    <property type="project" value="UniProtKB-KW"/>
</dbReference>
<keyword evidence="6 10" id="KW-0067">ATP-binding</keyword>
<comment type="similarity">
    <text evidence="10 11">Belongs to the TRAFAC class myosin-kinesin ATPase superfamily. Kinesin family.</text>
</comment>
<feature type="coiled-coil region" evidence="12">
    <location>
        <begin position="332"/>
        <end position="366"/>
    </location>
</feature>
<accession>A0A8D2FMI8</accession>
<reference evidence="15" key="1">
    <citation type="submission" date="2018-05" db="EMBL/GenBank/DDBJ databases">
        <title>Whole genome of Theropithecus gelada.</title>
        <authorList>
            <person name="Chiou K.L."/>
            <person name="Snyder-Mackler N."/>
        </authorList>
    </citation>
    <scope>NUCLEOTIDE SEQUENCE [LARGE SCALE GENOMIC DNA]</scope>
</reference>
<keyword evidence="16" id="KW-1185">Reference proteome</keyword>
<dbReference type="PANTHER" id="PTHR47968:SF62">
    <property type="entry name" value="KINESIN FAMILY MEMBER 5A"/>
    <property type="match status" value="1"/>
</dbReference>
<dbReference type="PROSITE" id="PS00411">
    <property type="entry name" value="KINESIN_MOTOR_1"/>
    <property type="match status" value="1"/>
</dbReference>
<feature type="coiled-coil region" evidence="12">
    <location>
        <begin position="613"/>
        <end position="809"/>
    </location>
</feature>
<keyword evidence="5 10" id="KW-0547">Nucleotide-binding</keyword>
<keyword evidence="9" id="KW-0206">Cytoskeleton</keyword>
<dbReference type="PANTHER" id="PTHR47968">
    <property type="entry name" value="CENTROMERE PROTEIN E"/>
    <property type="match status" value="1"/>
</dbReference>
<evidence type="ECO:0000256" key="2">
    <source>
        <dbReference type="ARBA" id="ARBA00022490"/>
    </source>
</evidence>
<dbReference type="SMART" id="SM00129">
    <property type="entry name" value="KISc"/>
    <property type="match status" value="1"/>
</dbReference>
<feature type="region of interest" description="Disordered" evidence="13">
    <location>
        <begin position="884"/>
        <end position="918"/>
    </location>
</feature>
<dbReference type="PRINTS" id="PR00380">
    <property type="entry name" value="KINESINHEAVY"/>
</dbReference>